<evidence type="ECO:0000313" key="2">
    <source>
        <dbReference type="EMBL" id="MBR7781158.1"/>
    </source>
</evidence>
<dbReference type="RefSeq" id="WP_212686488.1">
    <property type="nucleotide sequence ID" value="NZ_JAGSPN010000001.1"/>
</dbReference>
<keyword evidence="3" id="KW-1185">Reference proteome</keyword>
<dbReference type="AlphaFoldDB" id="A0A941DI36"/>
<keyword evidence="1" id="KW-0812">Transmembrane</keyword>
<keyword evidence="1" id="KW-1133">Transmembrane helix</keyword>
<organism evidence="2 3">
    <name type="scientific">Undibacterium luofuense</name>
    <dbReference type="NCBI Taxonomy" id="2828733"/>
    <lineage>
        <taxon>Bacteria</taxon>
        <taxon>Pseudomonadati</taxon>
        <taxon>Pseudomonadota</taxon>
        <taxon>Betaproteobacteria</taxon>
        <taxon>Burkholderiales</taxon>
        <taxon>Oxalobacteraceae</taxon>
        <taxon>Undibacterium</taxon>
    </lineage>
</organism>
<feature type="transmembrane region" description="Helical" evidence="1">
    <location>
        <begin position="47"/>
        <end position="69"/>
    </location>
</feature>
<dbReference type="PROSITE" id="PS51257">
    <property type="entry name" value="PROKAR_LIPOPROTEIN"/>
    <property type="match status" value="1"/>
</dbReference>
<comment type="caution">
    <text evidence="2">The sequence shown here is derived from an EMBL/GenBank/DDBJ whole genome shotgun (WGS) entry which is preliminary data.</text>
</comment>
<feature type="transmembrane region" description="Helical" evidence="1">
    <location>
        <begin position="81"/>
        <end position="102"/>
    </location>
</feature>
<reference evidence="2" key="1">
    <citation type="submission" date="2021-04" db="EMBL/GenBank/DDBJ databases">
        <title>novel species isolated from subtropical streams in China.</title>
        <authorList>
            <person name="Lu H."/>
        </authorList>
    </citation>
    <scope>NUCLEOTIDE SEQUENCE</scope>
    <source>
        <strain evidence="2">LFS511W</strain>
    </source>
</reference>
<proteinExistence type="predicted"/>
<dbReference type="EMBL" id="JAGSPN010000001">
    <property type="protein sequence ID" value="MBR7781158.1"/>
    <property type="molecule type" value="Genomic_DNA"/>
</dbReference>
<gene>
    <name evidence="2" type="ORF">KDM89_03305</name>
</gene>
<sequence length="259" mass="28759">MKSETYIRLKAALIHLIASVVVASSCAILILYFWFPGQYSEIAGGNHLLFLIISVDVVLGPLLTFVAFNISKPRTELIRDLFIICMLQVSGLVYGVHTVYLARPVALVFEQSRFRVVSFIQVDQSEPQDAASEIPYLSLSGPVLLSVRDFKDDREKSAAVEKGLAGADVGVQPKFWQPYLKADMQLRKVARPYDVLIKKYPSDTKVRELPGLLGHDSKQLIFIPVITRTGDWVVVLSASTLLPMAFVPKDGFFDLAAKS</sequence>
<evidence type="ECO:0000313" key="3">
    <source>
        <dbReference type="Proteomes" id="UP000680067"/>
    </source>
</evidence>
<protein>
    <submittedName>
        <fullName evidence="2">Pilus assembly protein</fullName>
    </submittedName>
</protein>
<accession>A0A941DI36</accession>
<evidence type="ECO:0000256" key="1">
    <source>
        <dbReference type="SAM" id="Phobius"/>
    </source>
</evidence>
<dbReference type="Proteomes" id="UP000680067">
    <property type="component" value="Unassembled WGS sequence"/>
</dbReference>
<name>A0A941DI36_9BURK</name>
<feature type="transmembrane region" description="Helical" evidence="1">
    <location>
        <begin position="12"/>
        <end position="35"/>
    </location>
</feature>
<keyword evidence="1" id="KW-0472">Membrane</keyword>